<reference evidence="2" key="1">
    <citation type="submission" date="2022-07" db="EMBL/GenBank/DDBJ databases">
        <title>Genome Sequence of Leucocoprinus birnbaumii.</title>
        <authorList>
            <person name="Buettner E."/>
        </authorList>
    </citation>
    <scope>NUCLEOTIDE SEQUENCE</scope>
    <source>
        <strain evidence="2">VT141</strain>
    </source>
</reference>
<gene>
    <name evidence="2" type="ORF">NP233_g8685</name>
</gene>
<sequence>MPRALSSCTPLASLLPISDSFTSIFAVFIFSKMMSNQLNLIAPAFINTPLSHVINTGNPIEKKIKFTAVDENSTATRSPPIIHSILLLSNSISYTTMPSMQATPTTLMLQLVSMNLQKLSHPGSFPGQSITCNVIGLTPFANACPPQEVNPILVALHVMSPDSVIDCEAVTSVFGRVIEITLIEQVMVVVGLMDPLSTPTLGPMNNGHISNHTSSQGANPPVLSNPASQTSASGSAAMISAFVNGGTKPSSGDIDMGVNNGGANASSA</sequence>
<evidence type="ECO:0000256" key="1">
    <source>
        <dbReference type="SAM" id="MobiDB-lite"/>
    </source>
</evidence>
<feature type="region of interest" description="Disordered" evidence="1">
    <location>
        <begin position="203"/>
        <end position="230"/>
    </location>
</feature>
<name>A0AAD5VSC8_9AGAR</name>
<organism evidence="2 3">
    <name type="scientific">Leucocoprinus birnbaumii</name>
    <dbReference type="NCBI Taxonomy" id="56174"/>
    <lineage>
        <taxon>Eukaryota</taxon>
        <taxon>Fungi</taxon>
        <taxon>Dikarya</taxon>
        <taxon>Basidiomycota</taxon>
        <taxon>Agaricomycotina</taxon>
        <taxon>Agaricomycetes</taxon>
        <taxon>Agaricomycetidae</taxon>
        <taxon>Agaricales</taxon>
        <taxon>Agaricineae</taxon>
        <taxon>Agaricaceae</taxon>
        <taxon>Leucocoprinus</taxon>
    </lineage>
</organism>
<dbReference type="Proteomes" id="UP001213000">
    <property type="component" value="Unassembled WGS sequence"/>
</dbReference>
<protein>
    <submittedName>
        <fullName evidence="2">Uncharacterized protein</fullName>
    </submittedName>
</protein>
<keyword evidence="3" id="KW-1185">Reference proteome</keyword>
<proteinExistence type="predicted"/>
<feature type="compositionally biased region" description="Polar residues" evidence="1">
    <location>
        <begin position="207"/>
        <end position="218"/>
    </location>
</feature>
<evidence type="ECO:0000313" key="2">
    <source>
        <dbReference type="EMBL" id="KAJ3563828.1"/>
    </source>
</evidence>
<feature type="region of interest" description="Disordered" evidence="1">
    <location>
        <begin position="248"/>
        <end position="268"/>
    </location>
</feature>
<evidence type="ECO:0000313" key="3">
    <source>
        <dbReference type="Proteomes" id="UP001213000"/>
    </source>
</evidence>
<accession>A0AAD5VSC8</accession>
<dbReference type="EMBL" id="JANIEX010000718">
    <property type="protein sequence ID" value="KAJ3563828.1"/>
    <property type="molecule type" value="Genomic_DNA"/>
</dbReference>
<comment type="caution">
    <text evidence="2">The sequence shown here is derived from an EMBL/GenBank/DDBJ whole genome shotgun (WGS) entry which is preliminary data.</text>
</comment>
<dbReference type="AlphaFoldDB" id="A0AAD5VSC8"/>